<dbReference type="RefSeq" id="WP_184521148.1">
    <property type="nucleotide sequence ID" value="NZ_JACIJD010000028.1"/>
</dbReference>
<reference evidence="1 2" key="1">
    <citation type="submission" date="2020-08" db="EMBL/GenBank/DDBJ databases">
        <title>Genomic Encyclopedia of Type Strains, Phase IV (KMG-IV): sequencing the most valuable type-strain genomes for metagenomic binning, comparative biology and taxonomic classification.</title>
        <authorList>
            <person name="Goeker M."/>
        </authorList>
    </citation>
    <scope>NUCLEOTIDE SEQUENCE [LARGE SCALE GENOMIC DNA]</scope>
    <source>
        <strain evidence="1 2">DSM 25622</strain>
    </source>
</reference>
<comment type="caution">
    <text evidence="1">The sequence shown here is derived from an EMBL/GenBank/DDBJ whole genome shotgun (WGS) entry which is preliminary data.</text>
</comment>
<keyword evidence="2" id="KW-1185">Reference proteome</keyword>
<dbReference type="AlphaFoldDB" id="A0A840Y7Z9"/>
<name>A0A840Y7Z9_9PROT</name>
<evidence type="ECO:0008006" key="3">
    <source>
        <dbReference type="Google" id="ProtNLM"/>
    </source>
</evidence>
<dbReference type="Pfam" id="PF04365">
    <property type="entry name" value="BrnT_toxin"/>
    <property type="match status" value="1"/>
</dbReference>
<organism evidence="1 2">
    <name type="scientific">Muricoccus pecuniae</name>
    <dbReference type="NCBI Taxonomy" id="693023"/>
    <lineage>
        <taxon>Bacteria</taxon>
        <taxon>Pseudomonadati</taxon>
        <taxon>Pseudomonadota</taxon>
        <taxon>Alphaproteobacteria</taxon>
        <taxon>Acetobacterales</taxon>
        <taxon>Roseomonadaceae</taxon>
        <taxon>Muricoccus</taxon>
    </lineage>
</organism>
<dbReference type="EMBL" id="JACIJD010000028">
    <property type="protein sequence ID" value="MBB5696040.1"/>
    <property type="molecule type" value="Genomic_DNA"/>
</dbReference>
<proteinExistence type="predicted"/>
<dbReference type="Gene3D" id="3.10.450.530">
    <property type="entry name" value="Ribonuclease toxin, BrnT, of type II toxin-antitoxin system"/>
    <property type="match status" value="1"/>
</dbReference>
<sequence>MEFEWDSDKNDETLQKRGFDFVFAALIFGGETIEAEDARRDYGETRMRALGEAEGSILVVVYTDREDARRIISARAASRKERRQWQSRG</sequence>
<dbReference type="InterPro" id="IPR007460">
    <property type="entry name" value="BrnT_toxin"/>
</dbReference>
<evidence type="ECO:0000313" key="1">
    <source>
        <dbReference type="EMBL" id="MBB5696040.1"/>
    </source>
</evidence>
<evidence type="ECO:0000313" key="2">
    <source>
        <dbReference type="Proteomes" id="UP000580654"/>
    </source>
</evidence>
<dbReference type="Proteomes" id="UP000580654">
    <property type="component" value="Unassembled WGS sequence"/>
</dbReference>
<dbReference type="InterPro" id="IPR038573">
    <property type="entry name" value="BrnT_sf"/>
</dbReference>
<gene>
    <name evidence="1" type="ORF">FHS87_004108</name>
</gene>
<accession>A0A840Y7Z9</accession>
<protein>
    <recommendedName>
        <fullName evidence="3">BrnT family toxin</fullName>
    </recommendedName>
</protein>